<proteinExistence type="predicted"/>
<dbReference type="EMBL" id="JARBHB010000008">
    <property type="protein sequence ID" value="KAJ8878131.1"/>
    <property type="molecule type" value="Genomic_DNA"/>
</dbReference>
<gene>
    <name evidence="2" type="ORF">PR048_022598</name>
</gene>
<feature type="region of interest" description="Disordered" evidence="1">
    <location>
        <begin position="296"/>
        <end position="332"/>
    </location>
</feature>
<comment type="caution">
    <text evidence="2">The sequence shown here is derived from an EMBL/GenBank/DDBJ whole genome shotgun (WGS) entry which is preliminary data.</text>
</comment>
<accession>A0ABQ9H1F5</accession>
<sequence length="332" mass="36962">MIQTPTLTTAESHKHARAKAILSSGSLLRDYNKAINCLNSEPIAFHAHAHPDERNIKAIIEGVDRHTLEYDIVDELQKAGNHVQDQKQMIEDSNHKEVLLTEYVKELSAQVNEGVTPVLKVTWRYGVLVVTINPSGIFLTIVGIASLACQYNAGCQAPANLSWCALLCVVKFISECNCDSSCLVNSCAWLVMAFKENGESRIGRISTSKTGEPMRVKLVEYGAAPECRGERNVDSPFIICKVPAIGRYKLLSDVGSDGDLMEAKKSRLHISAVERKMEMIHYRIDDAWMNIRRTRVREPTSRGGATIQPRNMGSSGQGKPRKERLHDQRSYA</sequence>
<evidence type="ECO:0000256" key="1">
    <source>
        <dbReference type="SAM" id="MobiDB-lite"/>
    </source>
</evidence>
<name>A0ABQ9H1F5_9NEOP</name>
<organism evidence="2 3">
    <name type="scientific">Dryococelus australis</name>
    <dbReference type="NCBI Taxonomy" id="614101"/>
    <lineage>
        <taxon>Eukaryota</taxon>
        <taxon>Metazoa</taxon>
        <taxon>Ecdysozoa</taxon>
        <taxon>Arthropoda</taxon>
        <taxon>Hexapoda</taxon>
        <taxon>Insecta</taxon>
        <taxon>Pterygota</taxon>
        <taxon>Neoptera</taxon>
        <taxon>Polyneoptera</taxon>
        <taxon>Phasmatodea</taxon>
        <taxon>Verophasmatodea</taxon>
        <taxon>Anareolatae</taxon>
        <taxon>Phasmatidae</taxon>
        <taxon>Eurycanthinae</taxon>
        <taxon>Dryococelus</taxon>
    </lineage>
</organism>
<keyword evidence="3" id="KW-1185">Reference proteome</keyword>
<dbReference type="Proteomes" id="UP001159363">
    <property type="component" value="Chromosome 7"/>
</dbReference>
<protein>
    <submittedName>
        <fullName evidence="2">Uncharacterized protein</fullName>
    </submittedName>
</protein>
<evidence type="ECO:0000313" key="3">
    <source>
        <dbReference type="Proteomes" id="UP001159363"/>
    </source>
</evidence>
<evidence type="ECO:0000313" key="2">
    <source>
        <dbReference type="EMBL" id="KAJ8878131.1"/>
    </source>
</evidence>
<reference evidence="2 3" key="1">
    <citation type="submission" date="2023-02" db="EMBL/GenBank/DDBJ databases">
        <title>LHISI_Scaffold_Assembly.</title>
        <authorList>
            <person name="Stuart O.P."/>
            <person name="Cleave R."/>
            <person name="Magrath M.J.L."/>
            <person name="Mikheyev A.S."/>
        </authorList>
    </citation>
    <scope>NUCLEOTIDE SEQUENCE [LARGE SCALE GENOMIC DNA]</scope>
    <source>
        <strain evidence="2">Daus_M_001</strain>
        <tissue evidence="2">Leg muscle</tissue>
    </source>
</reference>